<dbReference type="GO" id="GO:0004888">
    <property type="term" value="F:transmembrane signaling receptor activity"/>
    <property type="evidence" value="ECO:0007669"/>
    <property type="project" value="InterPro"/>
</dbReference>
<feature type="compositionally biased region" description="Low complexity" evidence="5">
    <location>
        <begin position="567"/>
        <end position="590"/>
    </location>
</feature>
<dbReference type="GO" id="GO:0005886">
    <property type="term" value="C:plasma membrane"/>
    <property type="evidence" value="ECO:0007669"/>
    <property type="project" value="TreeGrafter"/>
</dbReference>
<feature type="region of interest" description="Disordered" evidence="5">
    <location>
        <begin position="567"/>
        <end position="599"/>
    </location>
</feature>
<keyword evidence="6" id="KW-1133">Transmembrane helix</keyword>
<comment type="similarity">
    <text evidence="3">Belongs to the methyl-accepting chemotaxis (MCP) protein family.</text>
</comment>
<dbReference type="CDD" id="cd06225">
    <property type="entry name" value="HAMP"/>
    <property type="match status" value="1"/>
</dbReference>
<feature type="transmembrane region" description="Helical" evidence="6">
    <location>
        <begin position="190"/>
        <end position="210"/>
    </location>
</feature>
<dbReference type="GO" id="GO:0006935">
    <property type="term" value="P:chemotaxis"/>
    <property type="evidence" value="ECO:0007669"/>
    <property type="project" value="InterPro"/>
</dbReference>
<organism evidence="9 10">
    <name type="scientific">Rhodoferax lacus</name>
    <dbReference type="NCBI Taxonomy" id="2184758"/>
    <lineage>
        <taxon>Bacteria</taxon>
        <taxon>Pseudomonadati</taxon>
        <taxon>Pseudomonadota</taxon>
        <taxon>Betaproteobacteria</taxon>
        <taxon>Burkholderiales</taxon>
        <taxon>Comamonadaceae</taxon>
        <taxon>Rhodoferax</taxon>
    </lineage>
</organism>
<evidence type="ECO:0000313" key="10">
    <source>
        <dbReference type="Proteomes" id="UP000260665"/>
    </source>
</evidence>
<dbReference type="Pfam" id="PF00672">
    <property type="entry name" value="HAMP"/>
    <property type="match status" value="1"/>
</dbReference>
<gene>
    <name evidence="9" type="ORF">DIC66_07735</name>
</gene>
<evidence type="ECO:0000256" key="1">
    <source>
        <dbReference type="ARBA" id="ARBA00004370"/>
    </source>
</evidence>
<keyword evidence="6" id="KW-0812">Transmembrane</keyword>
<dbReference type="PROSITE" id="PS50885">
    <property type="entry name" value="HAMP"/>
    <property type="match status" value="1"/>
</dbReference>
<dbReference type="Gene3D" id="1.10.287.950">
    <property type="entry name" value="Methyl-accepting chemotaxis protein"/>
    <property type="match status" value="1"/>
</dbReference>
<keyword evidence="4" id="KW-0807">Transducer</keyword>
<feature type="domain" description="HAMP" evidence="8">
    <location>
        <begin position="212"/>
        <end position="264"/>
    </location>
</feature>
<name>A0A3E1RFC1_9BURK</name>
<sequence length="599" mass="62759">MNLSHLKISSKLALGFASVLALTLLLGGLALTQLSNLSVKTEQIATNNLPSVQYTAALSGLLNGIRRAEALHLLASDPEVKKLQETQIAGMRKQMDVLDAKAGAVFNADVEKNAFASSKKNRDAMFAAGEKMMELSRVNNASMAEDMFKDQVGKPFEAAMADMETIRDFNSSEADRVWAETQKVVATGKITVIAALLAALAIGAALAVLISRAITKPINDAVRAAKEISNGDMTHPLHANGTDEVAELLQSLEAMRQNLSRVVTQVRLGSEGVEVASAEIAQGNHDLSARTEQQASALEQTAASMEELSAQVKHNADSAREANQLAANASTVAARGGDVVGRVVDTMKEINTSSRKISDIISVIDGIAFQTNILALNAAVEAARAGEQGRGFAVVASEVRSLAGRSAEAAKEIKQLINASVERVEQGTALVDEAGSTMTEVVGSIRHVTDMMGDISSASNEQALGVAQIGEAITHMDQATQQNAALVEQIAAAASSLKSQAGELVNTVSVFKLDATQQQQYRTAPHAVAHTPPTARLSQPARAHQIAPPRAKPRAVAAAAPRALPAAAKALPKPAAAPSRAPAPAPAASKANDDEWETF</sequence>
<comment type="subcellular location">
    <subcellularLocation>
        <location evidence="1">Membrane</location>
    </subcellularLocation>
</comment>
<dbReference type="Proteomes" id="UP000260665">
    <property type="component" value="Unassembled WGS sequence"/>
</dbReference>
<accession>A0A3E1RFC1</accession>
<reference evidence="9 10" key="1">
    <citation type="submission" date="2018-05" db="EMBL/GenBank/DDBJ databases">
        <title>Rhodoferax soyangensis sp.nov., isolated from an oligotrophic freshwater lake.</title>
        <authorList>
            <person name="Park M."/>
        </authorList>
    </citation>
    <scope>NUCLEOTIDE SEQUENCE [LARGE SCALE GENOMIC DNA]</scope>
    <source>
        <strain evidence="9 10">IMCC26218</strain>
    </source>
</reference>
<evidence type="ECO:0000256" key="3">
    <source>
        <dbReference type="ARBA" id="ARBA00029447"/>
    </source>
</evidence>
<evidence type="ECO:0000259" key="7">
    <source>
        <dbReference type="PROSITE" id="PS50111"/>
    </source>
</evidence>
<dbReference type="RefSeq" id="WP_117175737.1">
    <property type="nucleotide sequence ID" value="NZ_QFZK01000003.1"/>
</dbReference>
<dbReference type="InterPro" id="IPR004090">
    <property type="entry name" value="Chemotax_Me-accpt_rcpt"/>
</dbReference>
<evidence type="ECO:0000256" key="4">
    <source>
        <dbReference type="PROSITE-ProRule" id="PRU00284"/>
    </source>
</evidence>
<dbReference type="InterPro" id="IPR051310">
    <property type="entry name" value="MCP_chemotaxis"/>
</dbReference>
<dbReference type="OrthoDB" id="9763018at2"/>
<feature type="domain" description="Methyl-accepting transducer" evidence="7">
    <location>
        <begin position="269"/>
        <end position="498"/>
    </location>
</feature>
<dbReference type="SMART" id="SM00283">
    <property type="entry name" value="MA"/>
    <property type="match status" value="1"/>
</dbReference>
<dbReference type="GO" id="GO:0007165">
    <property type="term" value="P:signal transduction"/>
    <property type="evidence" value="ECO:0007669"/>
    <property type="project" value="UniProtKB-KW"/>
</dbReference>
<evidence type="ECO:0000256" key="6">
    <source>
        <dbReference type="SAM" id="Phobius"/>
    </source>
</evidence>
<dbReference type="InterPro" id="IPR004089">
    <property type="entry name" value="MCPsignal_dom"/>
</dbReference>
<keyword evidence="6" id="KW-0472">Membrane</keyword>
<dbReference type="SUPFAM" id="SSF58104">
    <property type="entry name" value="Methyl-accepting chemotaxis protein (MCP) signaling domain"/>
    <property type="match status" value="1"/>
</dbReference>
<evidence type="ECO:0000313" key="9">
    <source>
        <dbReference type="EMBL" id="RFO97732.1"/>
    </source>
</evidence>
<dbReference type="CDD" id="cd11386">
    <property type="entry name" value="MCP_signal"/>
    <property type="match status" value="1"/>
</dbReference>
<dbReference type="PROSITE" id="PS50111">
    <property type="entry name" value="CHEMOTAXIS_TRANSDUC_2"/>
    <property type="match status" value="1"/>
</dbReference>
<dbReference type="PANTHER" id="PTHR43531">
    <property type="entry name" value="PROTEIN ICFG"/>
    <property type="match status" value="1"/>
</dbReference>
<dbReference type="EMBL" id="QFZK01000003">
    <property type="protein sequence ID" value="RFO97732.1"/>
    <property type="molecule type" value="Genomic_DNA"/>
</dbReference>
<dbReference type="InterPro" id="IPR024478">
    <property type="entry name" value="HlyB_4HB_MCP"/>
</dbReference>
<dbReference type="Pfam" id="PF12729">
    <property type="entry name" value="4HB_MCP_1"/>
    <property type="match status" value="1"/>
</dbReference>
<dbReference type="SMART" id="SM00304">
    <property type="entry name" value="HAMP"/>
    <property type="match status" value="1"/>
</dbReference>
<comment type="caution">
    <text evidence="9">The sequence shown here is derived from an EMBL/GenBank/DDBJ whole genome shotgun (WGS) entry which is preliminary data.</text>
</comment>
<dbReference type="PANTHER" id="PTHR43531:SF14">
    <property type="entry name" value="METHYL-ACCEPTING CHEMOTAXIS PROTEIN I-RELATED"/>
    <property type="match status" value="1"/>
</dbReference>
<proteinExistence type="inferred from homology"/>
<evidence type="ECO:0000256" key="2">
    <source>
        <dbReference type="ARBA" id="ARBA00022481"/>
    </source>
</evidence>
<dbReference type="FunFam" id="1.10.287.950:FF:000001">
    <property type="entry name" value="Methyl-accepting chemotaxis sensory transducer"/>
    <property type="match status" value="1"/>
</dbReference>
<keyword evidence="2" id="KW-0488">Methylation</keyword>
<protein>
    <submittedName>
        <fullName evidence="9">Methyl-accepting chemotaxis protein</fullName>
    </submittedName>
</protein>
<dbReference type="InterPro" id="IPR003660">
    <property type="entry name" value="HAMP_dom"/>
</dbReference>
<dbReference type="PRINTS" id="PR00260">
    <property type="entry name" value="CHEMTRNSDUCR"/>
</dbReference>
<dbReference type="AlphaFoldDB" id="A0A3E1RFC1"/>
<keyword evidence="10" id="KW-1185">Reference proteome</keyword>
<dbReference type="Pfam" id="PF00015">
    <property type="entry name" value="MCPsignal"/>
    <property type="match status" value="1"/>
</dbReference>
<evidence type="ECO:0000259" key="8">
    <source>
        <dbReference type="PROSITE" id="PS50885"/>
    </source>
</evidence>
<evidence type="ECO:0000256" key="5">
    <source>
        <dbReference type="SAM" id="MobiDB-lite"/>
    </source>
</evidence>